<dbReference type="InterPro" id="IPR006638">
    <property type="entry name" value="Elp3/MiaA/NifB-like_rSAM"/>
</dbReference>
<keyword evidence="6 10" id="KW-0408">Iron</keyword>
<dbReference type="CDD" id="cd01335">
    <property type="entry name" value="Radical_SAM"/>
    <property type="match status" value="1"/>
</dbReference>
<comment type="pathway">
    <text evidence="10">Protein modification; protein lipoylation via endogenous pathway; protein N(6)-(lipoyl)lysine from octanoyl-[acyl-carrier-protein]: step 2/2.</text>
</comment>
<dbReference type="PROSITE" id="PS51918">
    <property type="entry name" value="RADICAL_SAM"/>
    <property type="match status" value="1"/>
</dbReference>
<feature type="binding site" evidence="10">
    <location>
        <position position="159"/>
    </location>
    <ligand>
        <name>[4Fe-4S] cluster</name>
        <dbReference type="ChEBI" id="CHEBI:49883"/>
        <label>1</label>
    </ligand>
</feature>
<evidence type="ECO:0000256" key="9">
    <source>
        <dbReference type="ARBA" id="ARBA00047326"/>
    </source>
</evidence>
<dbReference type="GO" id="GO:0005739">
    <property type="term" value="C:mitochondrion"/>
    <property type="evidence" value="ECO:0007669"/>
    <property type="project" value="UniProtKB-SubCell"/>
</dbReference>
<keyword evidence="2 10" id="KW-0004">4Fe-4S</keyword>
<evidence type="ECO:0000313" key="14">
    <source>
        <dbReference type="Proteomes" id="UP001320420"/>
    </source>
</evidence>
<gene>
    <name evidence="13" type="ORF">SLS62_005511</name>
</gene>
<dbReference type="NCBIfam" id="TIGR00510">
    <property type="entry name" value="lipA"/>
    <property type="match status" value="1"/>
</dbReference>
<feature type="binding site" evidence="10">
    <location>
        <position position="185"/>
    </location>
    <ligand>
        <name>[4Fe-4S] cluster</name>
        <dbReference type="ChEBI" id="CHEBI:49883"/>
        <label>2</label>
        <note>4Fe-4S-S-AdoMet</note>
    </ligand>
</feature>
<dbReference type="Gene3D" id="3.20.20.70">
    <property type="entry name" value="Aldolase class I"/>
    <property type="match status" value="1"/>
</dbReference>
<feature type="binding site" evidence="10">
    <location>
        <position position="400"/>
    </location>
    <ligand>
        <name>[4Fe-4S] cluster</name>
        <dbReference type="ChEBI" id="CHEBI:49883"/>
        <label>1</label>
    </ligand>
</feature>
<keyword evidence="8 10" id="KW-0496">Mitochondrion</keyword>
<organism evidence="13 14">
    <name type="scientific">Diatrype stigma</name>
    <dbReference type="NCBI Taxonomy" id="117547"/>
    <lineage>
        <taxon>Eukaryota</taxon>
        <taxon>Fungi</taxon>
        <taxon>Dikarya</taxon>
        <taxon>Ascomycota</taxon>
        <taxon>Pezizomycotina</taxon>
        <taxon>Sordariomycetes</taxon>
        <taxon>Xylariomycetidae</taxon>
        <taxon>Xylariales</taxon>
        <taxon>Diatrypaceae</taxon>
        <taxon>Diatrype</taxon>
    </lineage>
</organism>
<evidence type="ECO:0000313" key="13">
    <source>
        <dbReference type="EMBL" id="KAK7752543.1"/>
    </source>
</evidence>
<reference evidence="13 14" key="1">
    <citation type="submission" date="2024-02" db="EMBL/GenBank/DDBJ databases">
        <title>De novo assembly and annotation of 12 fungi associated with fruit tree decline syndrome in Ontario, Canada.</title>
        <authorList>
            <person name="Sulman M."/>
            <person name="Ellouze W."/>
            <person name="Ilyukhin E."/>
        </authorList>
    </citation>
    <scope>NUCLEOTIDE SEQUENCE [LARGE SCALE GENOMIC DNA]</scope>
    <source>
        <strain evidence="13 14">M11/M66-122</strain>
    </source>
</reference>
<dbReference type="AlphaFoldDB" id="A0AAN9V2Z0"/>
<proteinExistence type="inferred from homology"/>
<dbReference type="NCBIfam" id="NF009544">
    <property type="entry name" value="PRK12928.1"/>
    <property type="match status" value="1"/>
</dbReference>
<dbReference type="Pfam" id="PF16881">
    <property type="entry name" value="LIAS_N"/>
    <property type="match status" value="1"/>
</dbReference>
<dbReference type="InterPro" id="IPR007197">
    <property type="entry name" value="rSAM"/>
</dbReference>
<dbReference type="FunFam" id="3.20.20.70:FF:000036">
    <property type="entry name" value="Lipoyl synthase, mitochondrial"/>
    <property type="match status" value="1"/>
</dbReference>
<comment type="cofactor">
    <cofactor evidence="10">
        <name>[4Fe-4S] cluster</name>
        <dbReference type="ChEBI" id="CHEBI:49883"/>
    </cofactor>
    <text evidence="10">Binds 2 [4Fe-4S] clusters per subunit. One cluster is coordinated with 3 cysteines and an exchangeable S-adenosyl-L-methionine.</text>
</comment>
<dbReference type="PANTHER" id="PTHR10949:SF0">
    <property type="entry name" value="LIPOYL SYNTHASE, MITOCHONDRIAL"/>
    <property type="match status" value="1"/>
</dbReference>
<evidence type="ECO:0000259" key="12">
    <source>
        <dbReference type="PROSITE" id="PS51918"/>
    </source>
</evidence>
<feature type="binding site" evidence="10">
    <location>
        <position position="192"/>
    </location>
    <ligand>
        <name>[4Fe-4S] cluster</name>
        <dbReference type="ChEBI" id="CHEBI:49883"/>
        <label>2</label>
        <note>4Fe-4S-S-AdoMet</note>
    </ligand>
</feature>
<dbReference type="InterPro" id="IPR058240">
    <property type="entry name" value="rSAM_sf"/>
</dbReference>
<keyword evidence="4 10" id="KW-0949">S-adenosyl-L-methionine</keyword>
<dbReference type="EMBL" id="JAKJXP020000037">
    <property type="protein sequence ID" value="KAK7752543.1"/>
    <property type="molecule type" value="Genomic_DNA"/>
</dbReference>
<dbReference type="GO" id="GO:0009249">
    <property type="term" value="P:protein lipoylation"/>
    <property type="evidence" value="ECO:0007669"/>
    <property type="project" value="UniProtKB-UniRule"/>
</dbReference>
<dbReference type="SMART" id="SM00729">
    <property type="entry name" value="Elp3"/>
    <property type="match status" value="1"/>
</dbReference>
<evidence type="ECO:0000256" key="1">
    <source>
        <dbReference type="ARBA" id="ARBA00004173"/>
    </source>
</evidence>
<name>A0AAN9V2Z0_9PEZI</name>
<dbReference type="InterPro" id="IPR013785">
    <property type="entry name" value="Aldolase_TIM"/>
</dbReference>
<feature type="binding site" evidence="10">
    <location>
        <position position="154"/>
    </location>
    <ligand>
        <name>[4Fe-4S] cluster</name>
        <dbReference type="ChEBI" id="CHEBI:49883"/>
        <label>1</label>
    </ligand>
</feature>
<comment type="caution">
    <text evidence="13">The sequence shown here is derived from an EMBL/GenBank/DDBJ whole genome shotgun (WGS) entry which is preliminary data.</text>
</comment>
<dbReference type="InterPro" id="IPR003698">
    <property type="entry name" value="Lipoyl_synth"/>
</dbReference>
<dbReference type="InterPro" id="IPR031691">
    <property type="entry name" value="LIAS_N"/>
</dbReference>
<keyword evidence="7 10" id="KW-0411">Iron-sulfur</keyword>
<evidence type="ECO:0000256" key="5">
    <source>
        <dbReference type="ARBA" id="ARBA00022723"/>
    </source>
</evidence>
<dbReference type="SFLD" id="SFLDF00271">
    <property type="entry name" value="lipoyl_synthase"/>
    <property type="match status" value="1"/>
</dbReference>
<dbReference type="GO" id="GO:0016992">
    <property type="term" value="F:lipoate synthase activity"/>
    <property type="evidence" value="ECO:0007669"/>
    <property type="project" value="UniProtKB-UniRule"/>
</dbReference>
<evidence type="ECO:0000256" key="8">
    <source>
        <dbReference type="ARBA" id="ARBA00023128"/>
    </source>
</evidence>
<feature type="compositionally biased region" description="Gly residues" evidence="11">
    <location>
        <begin position="46"/>
        <end position="55"/>
    </location>
</feature>
<evidence type="ECO:0000256" key="2">
    <source>
        <dbReference type="ARBA" id="ARBA00022485"/>
    </source>
</evidence>
<dbReference type="NCBIfam" id="NF004019">
    <property type="entry name" value="PRK05481.1"/>
    <property type="match status" value="1"/>
</dbReference>
<feature type="binding site" evidence="10">
    <location>
        <position position="189"/>
    </location>
    <ligand>
        <name>[4Fe-4S] cluster</name>
        <dbReference type="ChEBI" id="CHEBI:49883"/>
        <label>2</label>
        <note>4Fe-4S-S-AdoMet</note>
    </ligand>
</feature>
<dbReference type="SFLD" id="SFLDG01058">
    <property type="entry name" value="lipoyl_synthase_like"/>
    <property type="match status" value="1"/>
</dbReference>
<sequence length="448" mass="48141">MASSSASLQRLRAPLQRVLTSSFPVSAARAYATIPTNPPESSSKAPGGGGGGSGGSTTASATKPTRRPTYFKDTTIATLDEFIGGSSPASSASPAASLPANEAYELQTVEVGPASNRRTITRLPEWLKTPIPAGNSNYKKIKADLRGLGLHTVCEEARCPNISDCWGGSDRSAATATIMLMGDTCTRGCRFCSVKTNRAPPPLDPHEPENTAEALARWGLGYVVLTTVNRDDLPDGGARHFAETIRRSKAKRPGLLVEALTSDFYGNMDAVRVVASSGLDVFAHNVETVEALTPYVRDRRATFRRSVQVLEHAKASREGLVTKTSMMLGLGEQEHEVEDALRQLRQAGVDVVTFGQYMRPTKRHLKVEKYVTPDEFEAWRRRALDMGFLYVASGPLVRSSYKAGEAFIENVLRKRASGASSRGTAAAAASDGDMAQKLKVAAAMEETM</sequence>
<evidence type="ECO:0000256" key="10">
    <source>
        <dbReference type="HAMAP-Rule" id="MF_03123"/>
    </source>
</evidence>
<comment type="catalytic activity">
    <reaction evidence="9 10">
        <text>[[Fe-S] cluster scaffold protein carrying a second [4Fe-4S](2+) cluster] + N(6)-octanoyl-L-lysyl-[protein] + 2 oxidized [2Fe-2S]-[ferredoxin] + 2 S-adenosyl-L-methionine + 4 H(+) = [[Fe-S] cluster scaffold protein] + N(6)-[(R)-dihydrolipoyl]-L-lysyl-[protein] + 4 Fe(3+) + 2 hydrogen sulfide + 2 5'-deoxyadenosine + 2 L-methionine + 2 reduced [2Fe-2S]-[ferredoxin]</text>
        <dbReference type="Rhea" id="RHEA:16585"/>
        <dbReference type="Rhea" id="RHEA-COMP:9928"/>
        <dbReference type="Rhea" id="RHEA-COMP:10000"/>
        <dbReference type="Rhea" id="RHEA-COMP:10001"/>
        <dbReference type="Rhea" id="RHEA-COMP:10475"/>
        <dbReference type="Rhea" id="RHEA-COMP:14568"/>
        <dbReference type="Rhea" id="RHEA-COMP:14569"/>
        <dbReference type="ChEBI" id="CHEBI:15378"/>
        <dbReference type="ChEBI" id="CHEBI:17319"/>
        <dbReference type="ChEBI" id="CHEBI:29034"/>
        <dbReference type="ChEBI" id="CHEBI:29919"/>
        <dbReference type="ChEBI" id="CHEBI:33722"/>
        <dbReference type="ChEBI" id="CHEBI:33737"/>
        <dbReference type="ChEBI" id="CHEBI:33738"/>
        <dbReference type="ChEBI" id="CHEBI:57844"/>
        <dbReference type="ChEBI" id="CHEBI:59789"/>
        <dbReference type="ChEBI" id="CHEBI:78809"/>
        <dbReference type="ChEBI" id="CHEBI:83100"/>
        <dbReference type="EC" id="2.8.1.8"/>
    </reaction>
</comment>
<dbReference type="SUPFAM" id="SSF102114">
    <property type="entry name" value="Radical SAM enzymes"/>
    <property type="match status" value="1"/>
</dbReference>
<comment type="function">
    <text evidence="10">Catalyzes the radical-mediated insertion of two sulfur atoms into the C-6 and C-8 positions of the octanoyl moiety bound to the lipoyl domains of lipoate-dependent enzymes, thereby converting the octanoylated domains into lipoylated derivatives.</text>
</comment>
<accession>A0AAN9V2Z0</accession>
<keyword evidence="14" id="KW-1185">Reference proteome</keyword>
<comment type="similarity">
    <text evidence="10">Belongs to the radical SAM superfamily. Lipoyl synthase family.</text>
</comment>
<evidence type="ECO:0000256" key="3">
    <source>
        <dbReference type="ARBA" id="ARBA00022679"/>
    </source>
</evidence>
<dbReference type="GO" id="GO:0046872">
    <property type="term" value="F:metal ion binding"/>
    <property type="evidence" value="ECO:0007669"/>
    <property type="project" value="UniProtKB-KW"/>
</dbReference>
<evidence type="ECO:0000256" key="7">
    <source>
        <dbReference type="ARBA" id="ARBA00023014"/>
    </source>
</evidence>
<dbReference type="Pfam" id="PF04055">
    <property type="entry name" value="Radical_SAM"/>
    <property type="match status" value="1"/>
</dbReference>
<evidence type="ECO:0000256" key="4">
    <source>
        <dbReference type="ARBA" id="ARBA00022691"/>
    </source>
</evidence>
<dbReference type="EC" id="2.8.1.8" evidence="10"/>
<feature type="domain" description="Radical SAM core" evidence="12">
    <location>
        <begin position="168"/>
        <end position="389"/>
    </location>
</feature>
<dbReference type="Proteomes" id="UP001320420">
    <property type="component" value="Unassembled WGS sequence"/>
</dbReference>
<evidence type="ECO:0000256" key="11">
    <source>
        <dbReference type="SAM" id="MobiDB-lite"/>
    </source>
</evidence>
<dbReference type="PANTHER" id="PTHR10949">
    <property type="entry name" value="LIPOYL SYNTHASE"/>
    <property type="match status" value="1"/>
</dbReference>
<comment type="subcellular location">
    <subcellularLocation>
        <location evidence="1 10">Mitochondrion</location>
    </subcellularLocation>
</comment>
<keyword evidence="5 10" id="KW-0479">Metal-binding</keyword>
<feature type="region of interest" description="Disordered" evidence="11">
    <location>
        <begin position="33"/>
        <end position="71"/>
    </location>
</feature>
<feature type="binding site" evidence="10">
    <location>
        <position position="165"/>
    </location>
    <ligand>
        <name>[4Fe-4S] cluster</name>
        <dbReference type="ChEBI" id="CHEBI:49883"/>
        <label>1</label>
    </ligand>
</feature>
<evidence type="ECO:0000256" key="6">
    <source>
        <dbReference type="ARBA" id="ARBA00023004"/>
    </source>
</evidence>
<dbReference type="GO" id="GO:0051539">
    <property type="term" value="F:4 iron, 4 sulfur cluster binding"/>
    <property type="evidence" value="ECO:0007669"/>
    <property type="project" value="UniProtKB-UniRule"/>
</dbReference>
<dbReference type="SFLD" id="SFLDS00029">
    <property type="entry name" value="Radical_SAM"/>
    <property type="match status" value="1"/>
</dbReference>
<dbReference type="HAMAP" id="MF_00206">
    <property type="entry name" value="Lipoyl_synth"/>
    <property type="match status" value="1"/>
</dbReference>
<protein>
    <recommendedName>
        <fullName evidence="10">Lipoyl synthase, mitochondrial</fullName>
        <ecNumber evidence="10">2.8.1.8</ecNumber>
    </recommendedName>
    <alternativeName>
        <fullName evidence="10">Lipoate synthase</fullName>
        <shortName evidence="10">LS</shortName>
        <shortName evidence="10">Lip-syn</shortName>
    </alternativeName>
    <alternativeName>
        <fullName evidence="10">Lipoic acid synthase</fullName>
    </alternativeName>
</protein>
<keyword evidence="3 10" id="KW-0808">Transferase</keyword>